<dbReference type="Pfam" id="PF00289">
    <property type="entry name" value="Biotin_carb_N"/>
    <property type="match status" value="1"/>
</dbReference>
<reference evidence="10 11" key="1">
    <citation type="journal article" date="2019" name="Int. J. Syst. Evol. Microbiol.">
        <title>The Global Catalogue of Microorganisms (GCM) 10K type strain sequencing project: providing services to taxonomists for standard genome sequencing and annotation.</title>
        <authorList>
            <consortium name="The Broad Institute Genomics Platform"/>
            <consortium name="The Broad Institute Genome Sequencing Center for Infectious Disease"/>
            <person name="Wu L."/>
            <person name="Ma J."/>
        </authorList>
    </citation>
    <scope>NUCLEOTIDE SEQUENCE [LARGE SCALE GENOMIC DNA]</scope>
    <source>
        <strain evidence="10 11">JCM 11896</strain>
    </source>
</reference>
<dbReference type="CDD" id="cd06850">
    <property type="entry name" value="biotinyl_domain"/>
    <property type="match status" value="1"/>
</dbReference>
<protein>
    <submittedName>
        <fullName evidence="10">Biotin carboxylase N-terminal domain-containing protein</fullName>
    </submittedName>
</protein>
<dbReference type="InterPro" id="IPR050856">
    <property type="entry name" value="Biotin_carboxylase_complex"/>
</dbReference>
<keyword evidence="11" id="KW-1185">Reference proteome</keyword>
<evidence type="ECO:0000259" key="8">
    <source>
        <dbReference type="PROSITE" id="PS50975"/>
    </source>
</evidence>
<evidence type="ECO:0000259" key="9">
    <source>
        <dbReference type="PROSITE" id="PS50979"/>
    </source>
</evidence>
<evidence type="ECO:0000313" key="11">
    <source>
        <dbReference type="Proteomes" id="UP001501414"/>
    </source>
</evidence>
<keyword evidence="3 6" id="KW-0547">Nucleotide-binding</keyword>
<dbReference type="SUPFAM" id="SSF56059">
    <property type="entry name" value="Glutathione synthetase ATP-binding domain-like"/>
    <property type="match status" value="1"/>
</dbReference>
<dbReference type="PANTHER" id="PTHR18866">
    <property type="entry name" value="CARBOXYLASE:PYRUVATE/ACETYL-COA/PROPIONYL-COA CARBOXYLASE"/>
    <property type="match status" value="1"/>
</dbReference>
<dbReference type="InterPro" id="IPR000089">
    <property type="entry name" value="Biotin_lipoyl"/>
</dbReference>
<sequence length="665" mass="70364">MRTVSTLLVANRGEIARRVVRTARAMGIRTVAVFSDPDARSPHVSDADLAVPLGGSTATESYLDVGRLLDAARRSGADAVHPGYGFLSENADFAAACAAAGLVFVGPRPDSIRVMGRKTGAKEVARRAGVPVLPDATLTGDPAHDARSAAAVGYPLLVKAVAGGGGRGMRVVTDPAGLAEAVTGARREAASAFGDAQVFCERWVPAARHVEIQVFGDEHGGAIHLGERECSVQRRHQKVLEEAPSTAVGPGLRARMGGTAVDLVRELGYHGAGTVEFLLDDTTGEFHFLEMNTRLQVEHPVTEETTGLDLVRLQIEVARGMPLPITQDDVRHRGHAIEVRLYAEDPAHDFRPAPGPLYRYAHPDPVGVRFEDGVGAPGEVPAFYDPMLAKVIAHAGTRQEAVDRLVAALEATEIAGTATNREFLLALLRDPDFRAGATRTDFLDDRPLLLRPGPALPAPVHLAAAVAVSVARRRAAEPVRSSAPPGFRLLPGCPPPAALWHDRHGGPHTVTHRLGAAGGDTTIELGIDGEQHLLLLRDLGPTGVRVRYDGLEHRCTVAHDPDGAVRVTSPTAQSEWWPQPRLPAPLATAAGEGPVSEMPGTVVDVRVAPGDRVRAGQTLVVLEAMKMEHPARASGAGVVEVVHVSRGEYVEARSVLVTVAPDVPA</sequence>
<dbReference type="InterPro" id="IPR011054">
    <property type="entry name" value="Rudment_hybrid_motif"/>
</dbReference>
<name>A0ABN1XNN9_9PSEU</name>
<dbReference type="InterPro" id="IPR011764">
    <property type="entry name" value="Biotin_carboxylation_dom"/>
</dbReference>
<dbReference type="SUPFAM" id="SSF51246">
    <property type="entry name" value="Rudiment single hybrid motif"/>
    <property type="match status" value="1"/>
</dbReference>
<dbReference type="PROSITE" id="PS50979">
    <property type="entry name" value="BC"/>
    <property type="match status" value="1"/>
</dbReference>
<evidence type="ECO:0000313" key="10">
    <source>
        <dbReference type="EMBL" id="GAA1385768.1"/>
    </source>
</evidence>
<dbReference type="InterPro" id="IPR011053">
    <property type="entry name" value="Single_hybrid_motif"/>
</dbReference>
<keyword evidence="5" id="KW-0092">Biotin</keyword>
<evidence type="ECO:0000256" key="2">
    <source>
        <dbReference type="ARBA" id="ARBA00022598"/>
    </source>
</evidence>
<dbReference type="Proteomes" id="UP001501414">
    <property type="component" value="Unassembled WGS sequence"/>
</dbReference>
<dbReference type="InterPro" id="IPR005481">
    <property type="entry name" value="BC-like_N"/>
</dbReference>
<dbReference type="InterPro" id="IPR005479">
    <property type="entry name" value="CPAse_ATP-bd"/>
</dbReference>
<dbReference type="InterPro" id="IPR005482">
    <property type="entry name" value="Biotin_COase_C"/>
</dbReference>
<evidence type="ECO:0000256" key="5">
    <source>
        <dbReference type="ARBA" id="ARBA00023267"/>
    </source>
</evidence>
<dbReference type="InterPro" id="IPR016185">
    <property type="entry name" value="PreATP-grasp_dom_sf"/>
</dbReference>
<comment type="cofactor">
    <cofactor evidence="1">
        <name>biotin</name>
        <dbReference type="ChEBI" id="CHEBI:57586"/>
    </cofactor>
</comment>
<proteinExistence type="predicted"/>
<evidence type="ECO:0000256" key="6">
    <source>
        <dbReference type="PROSITE-ProRule" id="PRU00409"/>
    </source>
</evidence>
<dbReference type="RefSeq" id="WP_344020476.1">
    <property type="nucleotide sequence ID" value="NZ_BAAAJK010000006.1"/>
</dbReference>
<dbReference type="PROSITE" id="PS00867">
    <property type="entry name" value="CPSASE_2"/>
    <property type="match status" value="1"/>
</dbReference>
<keyword evidence="4 6" id="KW-0067">ATP-binding</keyword>
<feature type="domain" description="ATP-grasp" evidence="8">
    <location>
        <begin position="122"/>
        <end position="319"/>
    </location>
</feature>
<dbReference type="Gene3D" id="2.40.50.100">
    <property type="match status" value="1"/>
</dbReference>
<dbReference type="Pfam" id="PF02786">
    <property type="entry name" value="CPSase_L_D2"/>
    <property type="match status" value="1"/>
</dbReference>
<gene>
    <name evidence="10" type="ORF">GCM10009613_18680</name>
</gene>
<dbReference type="EMBL" id="BAAAJK010000006">
    <property type="protein sequence ID" value="GAA1385768.1"/>
    <property type="molecule type" value="Genomic_DNA"/>
</dbReference>
<dbReference type="PANTHER" id="PTHR18866:SF126">
    <property type="entry name" value="BIOTIN CARBOXYLASE"/>
    <property type="match status" value="1"/>
</dbReference>
<dbReference type="SUPFAM" id="SSF51230">
    <property type="entry name" value="Single hybrid motif"/>
    <property type="match status" value="1"/>
</dbReference>
<dbReference type="Pfam" id="PF00364">
    <property type="entry name" value="Biotin_lipoyl"/>
    <property type="match status" value="1"/>
</dbReference>
<evidence type="ECO:0000256" key="3">
    <source>
        <dbReference type="ARBA" id="ARBA00022741"/>
    </source>
</evidence>
<accession>A0ABN1XNN9</accession>
<keyword evidence="2" id="KW-0436">Ligase</keyword>
<evidence type="ECO:0000256" key="1">
    <source>
        <dbReference type="ARBA" id="ARBA00001953"/>
    </source>
</evidence>
<dbReference type="PROSITE" id="PS50975">
    <property type="entry name" value="ATP_GRASP"/>
    <property type="match status" value="1"/>
</dbReference>
<dbReference type="Gene3D" id="3.30.470.20">
    <property type="entry name" value="ATP-grasp fold, B domain"/>
    <property type="match status" value="1"/>
</dbReference>
<feature type="domain" description="Biotin carboxylation" evidence="9">
    <location>
        <begin position="3"/>
        <end position="448"/>
    </location>
</feature>
<evidence type="ECO:0000256" key="4">
    <source>
        <dbReference type="ARBA" id="ARBA00022840"/>
    </source>
</evidence>
<dbReference type="SMART" id="SM00878">
    <property type="entry name" value="Biotin_carb_C"/>
    <property type="match status" value="1"/>
</dbReference>
<organism evidence="10 11">
    <name type="scientific">Pseudonocardia kongjuensis</name>
    <dbReference type="NCBI Taxonomy" id="102227"/>
    <lineage>
        <taxon>Bacteria</taxon>
        <taxon>Bacillati</taxon>
        <taxon>Actinomycetota</taxon>
        <taxon>Actinomycetes</taxon>
        <taxon>Pseudonocardiales</taxon>
        <taxon>Pseudonocardiaceae</taxon>
        <taxon>Pseudonocardia</taxon>
    </lineage>
</organism>
<comment type="caution">
    <text evidence="10">The sequence shown here is derived from an EMBL/GenBank/DDBJ whole genome shotgun (WGS) entry which is preliminary data.</text>
</comment>
<dbReference type="PROSITE" id="PS50968">
    <property type="entry name" value="BIOTINYL_LIPOYL"/>
    <property type="match status" value="1"/>
</dbReference>
<feature type="domain" description="Lipoyl-binding" evidence="7">
    <location>
        <begin position="583"/>
        <end position="660"/>
    </location>
</feature>
<dbReference type="Pfam" id="PF02785">
    <property type="entry name" value="Biotin_carb_C"/>
    <property type="match status" value="1"/>
</dbReference>
<evidence type="ECO:0000259" key="7">
    <source>
        <dbReference type="PROSITE" id="PS50968"/>
    </source>
</evidence>
<dbReference type="SUPFAM" id="SSF52440">
    <property type="entry name" value="PreATP-grasp domain"/>
    <property type="match status" value="1"/>
</dbReference>
<dbReference type="InterPro" id="IPR011761">
    <property type="entry name" value="ATP-grasp"/>
</dbReference>